<dbReference type="AlphaFoldDB" id="A0A0R0M4M8"/>
<comment type="caution">
    <text evidence="2">The sequence shown here is derived from an EMBL/GenBank/DDBJ whole genome shotgun (WGS) entry which is preliminary data.</text>
</comment>
<dbReference type="Proteomes" id="UP000051530">
    <property type="component" value="Unassembled WGS sequence"/>
</dbReference>
<keyword evidence="1" id="KW-0175">Coiled coil</keyword>
<evidence type="ECO:0000256" key="1">
    <source>
        <dbReference type="SAM" id="Coils"/>
    </source>
</evidence>
<dbReference type="VEuPathDB" id="MicrosporidiaDB:M153_4090005497"/>
<name>A0A0R0M4M8_9MICR</name>
<keyword evidence="3" id="KW-1185">Reference proteome</keyword>
<evidence type="ECO:0000313" key="2">
    <source>
        <dbReference type="EMBL" id="KRH94049.1"/>
    </source>
</evidence>
<evidence type="ECO:0000313" key="3">
    <source>
        <dbReference type="Proteomes" id="UP000051530"/>
    </source>
</evidence>
<dbReference type="EMBL" id="LGUB01000147">
    <property type="protein sequence ID" value="KRH94049.1"/>
    <property type="molecule type" value="Genomic_DNA"/>
</dbReference>
<protein>
    <submittedName>
        <fullName evidence="2">Uncharacterized protein</fullName>
    </submittedName>
</protein>
<gene>
    <name evidence="2" type="ORF">M153_4090005497</name>
</gene>
<proteinExistence type="predicted"/>
<sequence length="223" mass="26109">MIEKKKFTKSMTKKLIKLRHSEEWMKKFDETVNQPQERQNVWVSLGMEIDKDLNQKEVSSKYNYLLSKYKTESVKVNKSGAGSSSWVYWNIFNETYPKNVKILMENVTELGGDERTDCLVEHSEEKENTSEILSNFSSTNDENQAKRTKKSDKTNNIKYKLMTAQLAAFKTYSEKQERKNSTSDIKDKEITTLNSEVNNMKQTVSEINNKLDKLFKLLKEDKE</sequence>
<organism evidence="2 3">
    <name type="scientific">Pseudoloma neurophilia</name>
    <dbReference type="NCBI Taxonomy" id="146866"/>
    <lineage>
        <taxon>Eukaryota</taxon>
        <taxon>Fungi</taxon>
        <taxon>Fungi incertae sedis</taxon>
        <taxon>Microsporidia</taxon>
        <taxon>Pseudoloma</taxon>
    </lineage>
</organism>
<accession>A0A0R0M4M8</accession>
<reference evidence="2 3" key="1">
    <citation type="submission" date="2015-07" db="EMBL/GenBank/DDBJ databases">
        <title>The genome of Pseudoloma neurophilia, a relevant intracellular parasite of the zebrafish.</title>
        <authorList>
            <person name="Ndikumana S."/>
            <person name="Pelin A."/>
            <person name="Sanders J."/>
            <person name="Corradi N."/>
        </authorList>
    </citation>
    <scope>NUCLEOTIDE SEQUENCE [LARGE SCALE GENOMIC DNA]</scope>
    <source>
        <strain evidence="2 3">MK1</strain>
    </source>
</reference>
<feature type="coiled-coil region" evidence="1">
    <location>
        <begin position="190"/>
        <end position="217"/>
    </location>
</feature>
<dbReference type="OrthoDB" id="6346437at2759"/>